<keyword evidence="2" id="KW-1133">Transmembrane helix</keyword>
<dbReference type="Pfam" id="PF13576">
    <property type="entry name" value="Pentapeptide_3"/>
    <property type="match status" value="1"/>
</dbReference>
<dbReference type="InterPro" id="IPR001646">
    <property type="entry name" value="5peptide_repeat"/>
</dbReference>
<proteinExistence type="predicted"/>
<comment type="caution">
    <text evidence="3">The sequence shown here is derived from an EMBL/GenBank/DDBJ whole genome shotgun (WGS) entry which is preliminary data.</text>
</comment>
<dbReference type="AlphaFoldDB" id="A0A4R2JZ86"/>
<dbReference type="RefSeq" id="WP_243726688.1">
    <property type="nucleotide sequence ID" value="NZ_SLWS01000001.1"/>
</dbReference>
<name>A0A4R2JZ86_9PSEU</name>
<dbReference type="EMBL" id="SLWS01000001">
    <property type="protein sequence ID" value="TCO65931.1"/>
    <property type="molecule type" value="Genomic_DNA"/>
</dbReference>
<sequence length="341" mass="37011">MVGEKDSDHRVLSTRTIVLWTIGLVLVAGLSVGLLLALLGSNDPRDAIRLDTIRTASNIVIGTGGAAALLLAARRQRSAELDLWKKDHDATERRVTELYGKAADQLGSDKAPIRLAGLYALERLAQGNPAHRQTIVNLICAYLRMPFDPPVADPGRAGNGHSPRLRSPRVDRARHPAHEGRVQELEVRQAAQTLLAGHLRPGDGASGPADVFWTDIELNLSNATLVKFALTHAVVRSAAFVHTRFVGPTTLRGTTFRANADFRTAVFVGLVDFRRVTFKGDGAAFRGTAFEGEVDFGVHTDTGLSGALTKVNGKVRRKWPTGWSERDIPDRPGWATLGFSR</sequence>
<keyword evidence="4" id="KW-1185">Reference proteome</keyword>
<organism evidence="3 4">
    <name type="scientific">Actinocrispum wychmicini</name>
    <dbReference type="NCBI Taxonomy" id="1213861"/>
    <lineage>
        <taxon>Bacteria</taxon>
        <taxon>Bacillati</taxon>
        <taxon>Actinomycetota</taxon>
        <taxon>Actinomycetes</taxon>
        <taxon>Pseudonocardiales</taxon>
        <taxon>Pseudonocardiaceae</taxon>
        <taxon>Actinocrispum</taxon>
    </lineage>
</organism>
<evidence type="ECO:0000256" key="1">
    <source>
        <dbReference type="SAM" id="MobiDB-lite"/>
    </source>
</evidence>
<keyword evidence="2" id="KW-0472">Membrane</keyword>
<accession>A0A4R2JZ86</accession>
<protein>
    <submittedName>
        <fullName evidence="3">Pentapeptide repeat protein</fullName>
    </submittedName>
</protein>
<reference evidence="3 4" key="1">
    <citation type="submission" date="2019-03" db="EMBL/GenBank/DDBJ databases">
        <title>Genomic Encyclopedia of Type Strains, Phase IV (KMG-IV): sequencing the most valuable type-strain genomes for metagenomic binning, comparative biology and taxonomic classification.</title>
        <authorList>
            <person name="Goeker M."/>
        </authorList>
    </citation>
    <scope>NUCLEOTIDE SEQUENCE [LARGE SCALE GENOMIC DNA]</scope>
    <source>
        <strain evidence="3 4">DSM 45934</strain>
    </source>
</reference>
<keyword evidence="2" id="KW-0812">Transmembrane</keyword>
<evidence type="ECO:0000313" key="3">
    <source>
        <dbReference type="EMBL" id="TCO65931.1"/>
    </source>
</evidence>
<evidence type="ECO:0000256" key="2">
    <source>
        <dbReference type="SAM" id="Phobius"/>
    </source>
</evidence>
<dbReference type="Gene3D" id="2.160.20.80">
    <property type="entry name" value="E3 ubiquitin-protein ligase SopA"/>
    <property type="match status" value="1"/>
</dbReference>
<dbReference type="Proteomes" id="UP000295680">
    <property type="component" value="Unassembled WGS sequence"/>
</dbReference>
<evidence type="ECO:0000313" key="4">
    <source>
        <dbReference type="Proteomes" id="UP000295680"/>
    </source>
</evidence>
<feature type="region of interest" description="Disordered" evidence="1">
    <location>
        <begin position="155"/>
        <end position="176"/>
    </location>
</feature>
<feature type="transmembrane region" description="Helical" evidence="2">
    <location>
        <begin position="17"/>
        <end position="40"/>
    </location>
</feature>
<gene>
    <name evidence="3" type="ORF">EV192_1011723</name>
</gene>